<dbReference type="Proteomes" id="UP000239388">
    <property type="component" value="Unassembled WGS sequence"/>
</dbReference>
<protein>
    <recommendedName>
        <fullName evidence="4">Secondary thiamine-phosphate synthase enzyme</fullName>
    </recommendedName>
</protein>
<evidence type="ECO:0000313" key="2">
    <source>
        <dbReference type="EMBL" id="PQO30786.1"/>
    </source>
</evidence>
<dbReference type="OrthoDB" id="9801725at2"/>
<dbReference type="Pfam" id="PF01894">
    <property type="entry name" value="YjbQ"/>
    <property type="match status" value="1"/>
</dbReference>
<dbReference type="PANTHER" id="PTHR30615">
    <property type="entry name" value="UNCHARACTERIZED PROTEIN YJBQ-RELATED"/>
    <property type="match status" value="1"/>
</dbReference>
<dbReference type="EMBL" id="PUIB01000020">
    <property type="protein sequence ID" value="PQO30786.1"/>
    <property type="molecule type" value="Genomic_DNA"/>
</dbReference>
<dbReference type="NCBIfam" id="TIGR00149">
    <property type="entry name" value="TIGR00149_YjbQ"/>
    <property type="match status" value="1"/>
</dbReference>
<dbReference type="PANTHER" id="PTHR30615:SF2">
    <property type="entry name" value="YJBQ FAMILY PROTEIN"/>
    <property type="match status" value="1"/>
</dbReference>
<dbReference type="InterPro" id="IPR001602">
    <property type="entry name" value="UPF0047_YjbQ-like"/>
</dbReference>
<dbReference type="PIRSF" id="PIRSF004681">
    <property type="entry name" value="UCP004681"/>
    <property type="match status" value="1"/>
</dbReference>
<reference evidence="2 3" key="1">
    <citation type="submission" date="2018-02" db="EMBL/GenBank/DDBJ databases">
        <title>Comparative genomes isolates from brazilian mangrove.</title>
        <authorList>
            <person name="Araujo J.E."/>
            <person name="Taketani R.G."/>
            <person name="Silva M.C.P."/>
            <person name="Loureco M.V."/>
            <person name="Andreote F.D."/>
        </authorList>
    </citation>
    <scope>NUCLEOTIDE SEQUENCE [LARGE SCALE GENOMIC DNA]</scope>
    <source>
        <strain evidence="2 3">NAP PRIS-MGV</strain>
    </source>
</reference>
<accession>A0A2S8FF52</accession>
<feature type="region of interest" description="Disordered" evidence="1">
    <location>
        <begin position="77"/>
        <end position="99"/>
    </location>
</feature>
<evidence type="ECO:0000256" key="1">
    <source>
        <dbReference type="SAM" id="MobiDB-lite"/>
    </source>
</evidence>
<name>A0A2S8FF52_9BACT</name>
<gene>
    <name evidence="2" type="ORF">C5Y98_20535</name>
</gene>
<dbReference type="SUPFAM" id="SSF111038">
    <property type="entry name" value="YjbQ-like"/>
    <property type="match status" value="1"/>
</dbReference>
<comment type="caution">
    <text evidence="2">The sequence shown here is derived from an EMBL/GenBank/DDBJ whole genome shotgun (WGS) entry which is preliminary data.</text>
</comment>
<proteinExistence type="predicted"/>
<dbReference type="Gene3D" id="2.60.120.460">
    <property type="entry name" value="YjbQ-like"/>
    <property type="match status" value="1"/>
</dbReference>
<dbReference type="InterPro" id="IPR035917">
    <property type="entry name" value="YjbQ-like_sf"/>
</dbReference>
<evidence type="ECO:0008006" key="4">
    <source>
        <dbReference type="Google" id="ProtNLM"/>
    </source>
</evidence>
<dbReference type="RefSeq" id="WP_105357058.1">
    <property type="nucleotide sequence ID" value="NZ_PUIB01000020.1"/>
</dbReference>
<organism evidence="2 3">
    <name type="scientific">Blastopirellula marina</name>
    <dbReference type="NCBI Taxonomy" id="124"/>
    <lineage>
        <taxon>Bacteria</taxon>
        <taxon>Pseudomonadati</taxon>
        <taxon>Planctomycetota</taxon>
        <taxon>Planctomycetia</taxon>
        <taxon>Pirellulales</taxon>
        <taxon>Pirellulaceae</taxon>
        <taxon>Blastopirellula</taxon>
    </lineage>
</organism>
<dbReference type="AlphaFoldDB" id="A0A2S8FF52"/>
<evidence type="ECO:0000313" key="3">
    <source>
        <dbReference type="Proteomes" id="UP000239388"/>
    </source>
</evidence>
<sequence>MKSHTQELWMDVPQRRQIISIHRDVEQAVAASGVQEGLVLVNAMHITASVFINDDESGLHADYDRWLEELAPFNPGSDPKNGGYLHNRTGEDNADAHHKRQIMGREVVVAITKGKLHLGPWEHIFYYEFDGRRRKRILIKVIGE</sequence>